<keyword evidence="4" id="KW-0443">Lipid metabolism</keyword>
<protein>
    <recommendedName>
        <fullName evidence="2 4">Biotin carboxyl carrier protein of acetyl-CoA carboxylase</fullName>
    </recommendedName>
</protein>
<dbReference type="Proteomes" id="UP001484239">
    <property type="component" value="Unassembled WGS sequence"/>
</dbReference>
<evidence type="ECO:0000256" key="1">
    <source>
        <dbReference type="ARBA" id="ARBA00003761"/>
    </source>
</evidence>
<dbReference type="Gene3D" id="2.40.50.100">
    <property type="match status" value="1"/>
</dbReference>
<dbReference type="Pfam" id="PF00364">
    <property type="entry name" value="Biotin_lipoyl"/>
    <property type="match status" value="1"/>
</dbReference>
<evidence type="ECO:0000313" key="7">
    <source>
        <dbReference type="Proteomes" id="UP001484239"/>
    </source>
</evidence>
<dbReference type="InterPro" id="IPR050709">
    <property type="entry name" value="Biotin_Carboxyl_Carrier/Decarb"/>
</dbReference>
<keyword evidence="4" id="KW-0275">Fatty acid biosynthesis</keyword>
<keyword evidence="4" id="KW-0276">Fatty acid metabolism</keyword>
<dbReference type="PANTHER" id="PTHR45266">
    <property type="entry name" value="OXALOACETATE DECARBOXYLASE ALPHA CHAIN"/>
    <property type="match status" value="1"/>
</dbReference>
<dbReference type="PRINTS" id="PR01071">
    <property type="entry name" value="ACOABIOTINCC"/>
</dbReference>
<keyword evidence="4" id="KW-0444">Lipid biosynthesis</keyword>
<gene>
    <name evidence="6" type="primary">accB</name>
    <name evidence="6" type="ORF">WI372_14315</name>
</gene>
<dbReference type="RefSeq" id="WP_405276607.1">
    <property type="nucleotide sequence ID" value="NZ_JBBHLI010000009.1"/>
</dbReference>
<dbReference type="SUPFAM" id="SSF51230">
    <property type="entry name" value="Single hybrid motif"/>
    <property type="match status" value="1"/>
</dbReference>
<proteinExistence type="predicted"/>
<keyword evidence="3 4" id="KW-0092">Biotin</keyword>
<evidence type="ECO:0000256" key="3">
    <source>
        <dbReference type="ARBA" id="ARBA00023267"/>
    </source>
</evidence>
<comment type="function">
    <text evidence="1 4">This protein is a component of the acetyl coenzyme A carboxylase complex; first, biotin carboxylase catalyzes the carboxylation of the carrier protein and then the transcarboxylase transfers the carboxyl group to form malonyl-CoA.</text>
</comment>
<keyword evidence="7" id="KW-1185">Reference proteome</keyword>
<feature type="domain" description="Lipoyl-binding" evidence="5">
    <location>
        <begin position="83"/>
        <end position="159"/>
    </location>
</feature>
<dbReference type="CDD" id="cd06850">
    <property type="entry name" value="biotinyl_domain"/>
    <property type="match status" value="1"/>
</dbReference>
<comment type="pathway">
    <text evidence="4">Lipid metabolism; fatty acid biosynthesis.</text>
</comment>
<evidence type="ECO:0000256" key="4">
    <source>
        <dbReference type="RuleBase" id="RU364072"/>
    </source>
</evidence>
<comment type="caution">
    <text evidence="6">The sequence shown here is derived from an EMBL/GenBank/DDBJ whole genome shotgun (WGS) entry which is preliminary data.</text>
</comment>
<evidence type="ECO:0000256" key="2">
    <source>
        <dbReference type="ARBA" id="ARBA00017562"/>
    </source>
</evidence>
<keyword evidence="6" id="KW-0436">Ligase</keyword>
<dbReference type="InterPro" id="IPR000089">
    <property type="entry name" value="Biotin_lipoyl"/>
</dbReference>
<reference evidence="6 7" key="1">
    <citation type="submission" date="2024-02" db="EMBL/GenBank/DDBJ databases">
        <title>A novel Gemmatimonadota bacterium.</title>
        <authorList>
            <person name="Du Z.-J."/>
            <person name="Ye Y.-Q."/>
        </authorList>
    </citation>
    <scope>NUCLEOTIDE SEQUENCE [LARGE SCALE GENOMIC DNA]</scope>
    <source>
        <strain evidence="6 7">DH-20</strain>
    </source>
</reference>
<evidence type="ECO:0000259" key="5">
    <source>
        <dbReference type="PROSITE" id="PS50968"/>
    </source>
</evidence>
<name>A0ABU9EDL7_9BACT</name>
<organism evidence="6 7">
    <name type="scientific">Gaopeijia maritima</name>
    <dbReference type="NCBI Taxonomy" id="3119007"/>
    <lineage>
        <taxon>Bacteria</taxon>
        <taxon>Pseudomonadati</taxon>
        <taxon>Gemmatimonadota</taxon>
        <taxon>Longimicrobiia</taxon>
        <taxon>Gaopeijiales</taxon>
        <taxon>Gaopeijiaceae</taxon>
        <taxon>Gaopeijia</taxon>
    </lineage>
</organism>
<dbReference type="NCBIfam" id="TIGR00531">
    <property type="entry name" value="BCCP"/>
    <property type="match status" value="1"/>
</dbReference>
<dbReference type="NCBIfam" id="NF005457">
    <property type="entry name" value="PRK07051.1"/>
    <property type="match status" value="1"/>
</dbReference>
<dbReference type="GO" id="GO:0003989">
    <property type="term" value="F:acetyl-CoA carboxylase activity"/>
    <property type="evidence" value="ECO:0007669"/>
    <property type="project" value="UniProtKB-EC"/>
</dbReference>
<dbReference type="PROSITE" id="PS50968">
    <property type="entry name" value="BIOTINYL_LIPOYL"/>
    <property type="match status" value="1"/>
</dbReference>
<accession>A0ABU9EDL7</accession>
<dbReference type="EMBL" id="JBBHLI010000009">
    <property type="protein sequence ID" value="MEK9502163.1"/>
    <property type="molecule type" value="Genomic_DNA"/>
</dbReference>
<dbReference type="InterPro" id="IPR001249">
    <property type="entry name" value="AcCoA_biotinCC"/>
</dbReference>
<dbReference type="PANTHER" id="PTHR45266:SF3">
    <property type="entry name" value="OXALOACETATE DECARBOXYLASE ALPHA CHAIN"/>
    <property type="match status" value="1"/>
</dbReference>
<evidence type="ECO:0000313" key="6">
    <source>
        <dbReference type="EMBL" id="MEK9502163.1"/>
    </source>
</evidence>
<dbReference type="InterPro" id="IPR011053">
    <property type="entry name" value="Single_hybrid_motif"/>
</dbReference>
<sequence length="161" mass="16609">MIDLDFLERLIQAIDQSSIDSIEIERGGTRVHIGKTPPQTVAAAGAPMAMPMHMAAPAAAPAPAAAAPAAAPAVEEAPAPSNLIDVTSPMVGTFYRAPAPDAPAYVDVGSKVGEGATLCIIEAMKLMNELEAEVSGTVAEICVENAEPVEYGQVLFRIDPS</sequence>